<evidence type="ECO:0000256" key="1">
    <source>
        <dbReference type="SAM" id="MobiDB-lite"/>
    </source>
</evidence>
<sequence>MAFSLCATEAPRPAGTDRTEHERRWQEAVAASVRHSVCHWFPHNFYSLCHAFAVVGSNLASIASGRDYRPVAGLAAIDAGDGELIVMNEDHAFGLEAGGAYHCWIESTHSEPTELIDLTFGHNHLYAQANGYAWHGEEAPSFLWGPFDALAITGPLSHVQPGFGKHRIWLQETPAGAGWMERHIAANEQAYVKLTTEALCHYRELTLQA</sequence>
<evidence type="ECO:0000313" key="2">
    <source>
        <dbReference type="EMBL" id="WNO05027.1"/>
    </source>
</evidence>
<gene>
    <name evidence="2" type="ORF">RAN89_00970</name>
</gene>
<dbReference type="RefSeq" id="WP_313867837.1">
    <property type="nucleotide sequence ID" value="NZ_CP132507.1"/>
</dbReference>
<proteinExistence type="predicted"/>
<dbReference type="EMBL" id="CP132507">
    <property type="protein sequence ID" value="WNO05027.1"/>
    <property type="molecule type" value="Genomic_DNA"/>
</dbReference>
<keyword evidence="3" id="KW-1185">Reference proteome</keyword>
<dbReference type="InterPro" id="IPR023107">
    <property type="entry name" value="Atu2299-like_dom_sf"/>
</dbReference>
<dbReference type="Gene3D" id="3.10.550.10">
    <property type="entry name" value="Hypothetical protein Atu2299"/>
    <property type="match status" value="1"/>
</dbReference>
<dbReference type="Proteomes" id="UP001302257">
    <property type="component" value="Chromosome"/>
</dbReference>
<reference evidence="2 3" key="1">
    <citation type="submission" date="2023-08" db="EMBL/GenBank/DDBJ databases">
        <title>Rhodoferax potami sp. nov. and Rhodoferax mekongensis sp. nov., isolated from the Mekong River in Thailand.</title>
        <authorList>
            <person name="Kitikhun S."/>
            <person name="Charoenyingcharoen P."/>
            <person name="Siriarchawattana P."/>
            <person name="Likhitrattanapisal S."/>
            <person name="Nilsakha T."/>
            <person name="Chanpet A."/>
            <person name="Rattanawaree P."/>
            <person name="Ingsriswang S."/>
        </authorList>
    </citation>
    <scope>NUCLEOTIDE SEQUENCE [LARGE SCALE GENOMIC DNA]</scope>
    <source>
        <strain evidence="2 3">TBRC 17307</strain>
    </source>
</reference>
<organism evidence="2 3">
    <name type="scientific">Rhodoferax mekongensis</name>
    <dbReference type="NCBI Taxonomy" id="3068341"/>
    <lineage>
        <taxon>Bacteria</taxon>
        <taxon>Pseudomonadati</taxon>
        <taxon>Pseudomonadota</taxon>
        <taxon>Betaproteobacteria</taxon>
        <taxon>Burkholderiales</taxon>
        <taxon>Comamonadaceae</taxon>
        <taxon>Rhodoferax</taxon>
    </lineage>
</organism>
<evidence type="ECO:0000313" key="3">
    <source>
        <dbReference type="Proteomes" id="UP001302257"/>
    </source>
</evidence>
<protein>
    <submittedName>
        <fullName evidence="2">Uncharacterized protein</fullName>
    </submittedName>
</protein>
<name>A0ABZ0B283_9BURK</name>
<feature type="region of interest" description="Disordered" evidence="1">
    <location>
        <begin position="1"/>
        <end position="21"/>
    </location>
</feature>
<accession>A0ABZ0B283</accession>